<dbReference type="Proteomes" id="UP000693981">
    <property type="component" value="Unassembled WGS sequence"/>
</dbReference>
<accession>A0A8T1XEH4</accession>
<feature type="compositionally biased region" description="Polar residues" evidence="1">
    <location>
        <begin position="889"/>
        <end position="902"/>
    </location>
</feature>
<reference evidence="2" key="1">
    <citation type="submission" date="2021-02" db="EMBL/GenBank/DDBJ databases">
        <authorList>
            <person name="Palmer J.M."/>
        </authorList>
    </citation>
    <scope>NUCLEOTIDE SEQUENCE</scope>
    <source>
        <strain evidence="2">SCRP23</strain>
    </source>
</reference>
<feature type="region of interest" description="Disordered" evidence="1">
    <location>
        <begin position="802"/>
        <end position="825"/>
    </location>
</feature>
<name>A0A8T1XEH4_9STRA</name>
<feature type="region of interest" description="Disordered" evidence="1">
    <location>
        <begin position="274"/>
        <end position="306"/>
    </location>
</feature>
<comment type="caution">
    <text evidence="2">The sequence shown here is derived from an EMBL/GenBank/DDBJ whole genome shotgun (WGS) entry which is preliminary data.</text>
</comment>
<keyword evidence="3" id="KW-1185">Reference proteome</keyword>
<sequence length="992" mass="111228">MVNKIKRFFKSLGGKHSSSSSAAAKAAAAALAAVNEQQFVSGPYGSSSSVAFHASTSRNLTTAELEARLETSGSLTAAAPNTATVMIENYMKDGSIDWATLLAKIPKLVAECTNSGTSSQTRLNNANGARSMGDLLALLQQMAGRENQQQVRQFYAGSDTGSGGNGSFHWNHRRKLYRQCRRGLLLCWKFLVAQLNNDKTALPTETRDMYFQLIGIIMERVEFHLPINAPDIDATAKRVNTPRAPTSATHAANSASAAGMGWLANSPTASLNTMDFNDDNSSGSGLTSDPESAISHGSNHGNNDDSADGERDLYLYRCLLIATFKYALENLEGARQKRRAYISLVETRFYARVFAVCYFRVPVLQNIMLEQIFRAYREKKWANLHAHDSHVEDLSTEETPGVAASDKSNKPTQRRPSASRPWNGTTFAGSLLRWTDYGGYVLSEDTDGVSSDKDSNRFKSNRFVASAAGTASVSALRSDEQEFVTQNPTLFQWTRFSPYLGPYADSEIFRMNDSTRSCWLERLSHDGEFFSKFMGFVCLHAANTALGSEVVWTCLPGYTLLIRVSLLLLKEACWAKWLYVRDTSGPLPSSSMEIEPGSQDEERLPFELDSIRAIRTVLDNVVQILRNNQLLDSCVLAMYESTNVLHARSVEVCLTRFEEWFSATAMLTEIGGADKRRGSGMMVYRLPPGFRGQIFATGLRFMLSSENCEILASTLLFLYHRMDYFEGDLRQSILRALVQRHMTFFLHWNADVRTKYHHLLVYRVVRANRFVLDSPMDHLLIGRCAISSLELSRVHDDDFDEDNDDHYSHHNDKENKHHGAQHPCNPTMTTADLTVLRTEQALWRAFDACLAIVISHERRSAREGNRKFQNEQLAARSRALAFRNLNRQTTEDSNAAATTSVNEGLPGGKPCHEVELLDEELRREPPYYLRYLPGDELAALDELRRLASSVKYPHHLQVYAAHSLRCYSDLLRKYYRELDSNGSVEPPALGFF</sequence>
<gene>
    <name evidence="2" type="ORF">PHYBOEH_011049</name>
</gene>
<feature type="compositionally biased region" description="Basic and acidic residues" evidence="1">
    <location>
        <begin position="805"/>
        <end position="817"/>
    </location>
</feature>
<dbReference type="AlphaFoldDB" id="A0A8T1XEH4"/>
<evidence type="ECO:0000313" key="3">
    <source>
        <dbReference type="Proteomes" id="UP000693981"/>
    </source>
</evidence>
<feature type="compositionally biased region" description="Polar residues" evidence="1">
    <location>
        <begin position="410"/>
        <end position="424"/>
    </location>
</feature>
<feature type="compositionally biased region" description="Polar residues" evidence="1">
    <location>
        <begin position="274"/>
        <end position="301"/>
    </location>
</feature>
<dbReference type="PANTHER" id="PTHR35397">
    <property type="entry name" value="C2 DOMAIN-CONTAINING PROTEIN-RELATED"/>
    <property type="match status" value="1"/>
</dbReference>
<dbReference type="Pfam" id="PF08578">
    <property type="entry name" value="DUF1765"/>
    <property type="match status" value="1"/>
</dbReference>
<evidence type="ECO:0000313" key="2">
    <source>
        <dbReference type="EMBL" id="KAG7401760.1"/>
    </source>
</evidence>
<feature type="region of interest" description="Disordered" evidence="1">
    <location>
        <begin position="889"/>
        <end position="909"/>
    </location>
</feature>
<protein>
    <submittedName>
        <fullName evidence="2">Uncharacterized protein</fullName>
    </submittedName>
</protein>
<proteinExistence type="predicted"/>
<evidence type="ECO:0000256" key="1">
    <source>
        <dbReference type="SAM" id="MobiDB-lite"/>
    </source>
</evidence>
<dbReference type="PANTHER" id="PTHR35397:SF2">
    <property type="match status" value="1"/>
</dbReference>
<organism evidence="2 3">
    <name type="scientific">Phytophthora boehmeriae</name>
    <dbReference type="NCBI Taxonomy" id="109152"/>
    <lineage>
        <taxon>Eukaryota</taxon>
        <taxon>Sar</taxon>
        <taxon>Stramenopiles</taxon>
        <taxon>Oomycota</taxon>
        <taxon>Peronosporomycetes</taxon>
        <taxon>Peronosporales</taxon>
        <taxon>Peronosporaceae</taxon>
        <taxon>Phytophthora</taxon>
    </lineage>
</organism>
<feature type="region of interest" description="Disordered" evidence="1">
    <location>
        <begin position="390"/>
        <end position="424"/>
    </location>
</feature>
<dbReference type="OrthoDB" id="19240at2759"/>
<dbReference type="EMBL" id="JAGDFL010000008">
    <property type="protein sequence ID" value="KAG7401760.1"/>
    <property type="molecule type" value="Genomic_DNA"/>
</dbReference>
<dbReference type="InterPro" id="IPR013887">
    <property type="entry name" value="UPF0592"/>
</dbReference>